<dbReference type="Gene3D" id="3.90.79.10">
    <property type="entry name" value="Nucleoside Triphosphate Pyrophosphohydrolase"/>
    <property type="match status" value="1"/>
</dbReference>
<dbReference type="PROSITE" id="PS51462">
    <property type="entry name" value="NUDIX"/>
    <property type="match status" value="1"/>
</dbReference>
<reference evidence="4" key="1">
    <citation type="submission" date="2021-06" db="EMBL/GenBank/DDBJ databases">
        <authorList>
            <person name="Kallberg Y."/>
            <person name="Tangrot J."/>
            <person name="Rosling A."/>
        </authorList>
    </citation>
    <scope>NUCLEOTIDE SEQUENCE</scope>
    <source>
        <strain evidence="4">FL966</strain>
    </source>
</reference>
<dbReference type="PANTHER" id="PTHR43475:SF3">
    <property type="entry name" value="TRANSLATION INITIATION FACTOR EIF-2B SUBUNIT FAMILY PROTEIN (AFU_ORTHOLOGUE AFUA_2G14290)"/>
    <property type="match status" value="1"/>
</dbReference>
<evidence type="ECO:0000256" key="1">
    <source>
        <dbReference type="ARBA" id="ARBA00007251"/>
    </source>
</evidence>
<sequence>LLDIMKQRKTVTSFLTFSEEDDPIGQGNRVLLLKRSDKVNTYKLHWAGISGGMEANDSSPLERALIEIQEETTLSSSDVKLIRIGKPLTIRAENISTIWKVYPFLFRLQSDNIHKIKIDWEHETFEWINPEEMVSYNTVPNLVETFYRVYLPKNVHLGLVDMLTDRSSGAQQLASKALDIFAETIENNSCHKYSQSSKDLYFAYLNIGWHLCEIRPNMKASTLYMIISTMHQCKKVLDQVPSMDSFDNQVLGIIRATKILSHEAEQKINTAFITALFPKFNDQLLHIMTMSYSSTIFSALANLIKDDNLEYSRTLTITILESRPLNEGAILGQKLSSLLSQQNESVSIQVITDSSCDFFMPTVTHVLLGADRILGYDGSVINKIGSVPLALAAQHHGKPVYIVSRADKIAGEYDNDQVEENATIEVTEIYGDQWKICKNIRARNIYFERLESGLITGYVTEVNSELLTVENIRKLWNERKSLELIFDDLENEI</sequence>
<dbReference type="InterPro" id="IPR037171">
    <property type="entry name" value="NagB/RpiA_transferase-like"/>
</dbReference>
<organism evidence="4 5">
    <name type="scientific">Cetraspora pellucida</name>
    <dbReference type="NCBI Taxonomy" id="1433469"/>
    <lineage>
        <taxon>Eukaryota</taxon>
        <taxon>Fungi</taxon>
        <taxon>Fungi incertae sedis</taxon>
        <taxon>Mucoromycota</taxon>
        <taxon>Glomeromycotina</taxon>
        <taxon>Glomeromycetes</taxon>
        <taxon>Diversisporales</taxon>
        <taxon>Gigasporaceae</taxon>
        <taxon>Cetraspora</taxon>
    </lineage>
</organism>
<dbReference type="InterPro" id="IPR042529">
    <property type="entry name" value="IF_2B-like_C"/>
</dbReference>
<dbReference type="GO" id="GO:0019509">
    <property type="term" value="P:L-methionine salvage from methylthioadenosine"/>
    <property type="evidence" value="ECO:0007669"/>
    <property type="project" value="TreeGrafter"/>
</dbReference>
<evidence type="ECO:0000313" key="4">
    <source>
        <dbReference type="EMBL" id="CAG8807239.1"/>
    </source>
</evidence>
<dbReference type="AlphaFoldDB" id="A0A9N9K2H2"/>
<comment type="caution">
    <text evidence="4">The sequence shown here is derived from an EMBL/GenBank/DDBJ whole genome shotgun (WGS) entry which is preliminary data.</text>
</comment>
<protein>
    <submittedName>
        <fullName evidence="4">20113_t:CDS:1</fullName>
    </submittedName>
</protein>
<dbReference type="Gene3D" id="3.40.50.10470">
    <property type="entry name" value="Translation initiation factor eif-2b, domain 2"/>
    <property type="match status" value="1"/>
</dbReference>
<dbReference type="InterPro" id="IPR000649">
    <property type="entry name" value="IF-2B-related"/>
</dbReference>
<accession>A0A9N9K2H2</accession>
<comment type="similarity">
    <text evidence="1 2">Belongs to the eIF-2B alpha/beta/delta subunits family.</text>
</comment>
<dbReference type="Pfam" id="PF01008">
    <property type="entry name" value="IF-2B"/>
    <property type="match status" value="1"/>
</dbReference>
<name>A0A9N9K2H2_9GLOM</name>
<dbReference type="Pfam" id="PF00293">
    <property type="entry name" value="NUDIX"/>
    <property type="match status" value="1"/>
</dbReference>
<dbReference type="InterPro" id="IPR000086">
    <property type="entry name" value="NUDIX_hydrolase_dom"/>
</dbReference>
<dbReference type="GO" id="GO:0046523">
    <property type="term" value="F:S-methyl-5-thioribose-1-phosphate isomerase activity"/>
    <property type="evidence" value="ECO:0007669"/>
    <property type="project" value="TreeGrafter"/>
</dbReference>
<dbReference type="SUPFAM" id="SSF100950">
    <property type="entry name" value="NagB/RpiA/CoA transferase-like"/>
    <property type="match status" value="1"/>
</dbReference>
<proteinExistence type="inferred from homology"/>
<dbReference type="Proteomes" id="UP000789759">
    <property type="component" value="Unassembled WGS sequence"/>
</dbReference>
<dbReference type="OrthoDB" id="206213at2759"/>
<gene>
    <name evidence="4" type="ORF">CPELLU_LOCUS18276</name>
</gene>
<dbReference type="InterPro" id="IPR015797">
    <property type="entry name" value="NUDIX_hydrolase-like_dom_sf"/>
</dbReference>
<dbReference type="PANTHER" id="PTHR43475">
    <property type="entry name" value="METHYLTHIORIBOSE-1-PHOSPHATE ISOMERASE"/>
    <property type="match status" value="1"/>
</dbReference>
<feature type="domain" description="Nudix hydrolase" evidence="3">
    <location>
        <begin position="7"/>
        <end position="156"/>
    </location>
</feature>
<feature type="non-terminal residue" evidence="4">
    <location>
        <position position="493"/>
    </location>
</feature>
<keyword evidence="5" id="KW-1185">Reference proteome</keyword>
<evidence type="ECO:0000313" key="5">
    <source>
        <dbReference type="Proteomes" id="UP000789759"/>
    </source>
</evidence>
<evidence type="ECO:0000256" key="2">
    <source>
        <dbReference type="RuleBase" id="RU003814"/>
    </source>
</evidence>
<dbReference type="EMBL" id="CAJVQA010035515">
    <property type="protein sequence ID" value="CAG8807239.1"/>
    <property type="molecule type" value="Genomic_DNA"/>
</dbReference>
<dbReference type="SUPFAM" id="SSF55811">
    <property type="entry name" value="Nudix"/>
    <property type="match status" value="1"/>
</dbReference>
<evidence type="ECO:0000259" key="3">
    <source>
        <dbReference type="PROSITE" id="PS51462"/>
    </source>
</evidence>